<dbReference type="EMBL" id="BPLR01002129">
    <property type="protein sequence ID" value="GIX70306.1"/>
    <property type="molecule type" value="Genomic_DNA"/>
</dbReference>
<feature type="domain" description="Cadherin" evidence="2">
    <location>
        <begin position="23"/>
        <end position="82"/>
    </location>
</feature>
<keyword evidence="1" id="KW-0106">Calcium</keyword>
<dbReference type="Pfam" id="PF00028">
    <property type="entry name" value="Cadherin"/>
    <property type="match status" value="1"/>
</dbReference>
<name>A0AAV4MD41_CAEEX</name>
<dbReference type="GO" id="GO:0007156">
    <property type="term" value="P:homophilic cell adhesion via plasma membrane adhesion molecules"/>
    <property type="evidence" value="ECO:0007669"/>
    <property type="project" value="InterPro"/>
</dbReference>
<evidence type="ECO:0000313" key="3">
    <source>
        <dbReference type="EMBL" id="GIX70306.1"/>
    </source>
</evidence>
<dbReference type="CDD" id="cd11304">
    <property type="entry name" value="Cadherin_repeat"/>
    <property type="match status" value="1"/>
</dbReference>
<dbReference type="PROSITE" id="PS50268">
    <property type="entry name" value="CADHERIN_2"/>
    <property type="match status" value="1"/>
</dbReference>
<protein>
    <submittedName>
        <fullName evidence="3">Protocadherin Fat 1</fullName>
    </submittedName>
</protein>
<organism evidence="3 4">
    <name type="scientific">Caerostris extrusa</name>
    <name type="common">Bark spider</name>
    <name type="synonym">Caerostris bankana</name>
    <dbReference type="NCBI Taxonomy" id="172846"/>
    <lineage>
        <taxon>Eukaryota</taxon>
        <taxon>Metazoa</taxon>
        <taxon>Ecdysozoa</taxon>
        <taxon>Arthropoda</taxon>
        <taxon>Chelicerata</taxon>
        <taxon>Arachnida</taxon>
        <taxon>Araneae</taxon>
        <taxon>Araneomorphae</taxon>
        <taxon>Entelegynae</taxon>
        <taxon>Araneoidea</taxon>
        <taxon>Araneidae</taxon>
        <taxon>Caerostris</taxon>
    </lineage>
</organism>
<dbReference type="SUPFAM" id="SSF49313">
    <property type="entry name" value="Cadherin-like"/>
    <property type="match status" value="1"/>
</dbReference>
<dbReference type="InterPro" id="IPR002126">
    <property type="entry name" value="Cadherin-like_dom"/>
</dbReference>
<dbReference type="AlphaFoldDB" id="A0AAV4MD41"/>
<dbReference type="GO" id="GO:0005509">
    <property type="term" value="F:calcium ion binding"/>
    <property type="evidence" value="ECO:0007669"/>
    <property type="project" value="UniProtKB-UniRule"/>
</dbReference>
<keyword evidence="4" id="KW-1185">Reference proteome</keyword>
<dbReference type="InterPro" id="IPR015919">
    <property type="entry name" value="Cadherin-like_sf"/>
</dbReference>
<evidence type="ECO:0000259" key="2">
    <source>
        <dbReference type="PROSITE" id="PS50268"/>
    </source>
</evidence>
<dbReference type="GO" id="GO:0016020">
    <property type="term" value="C:membrane"/>
    <property type="evidence" value="ECO:0007669"/>
    <property type="project" value="InterPro"/>
</dbReference>
<proteinExistence type="predicted"/>
<evidence type="ECO:0000313" key="4">
    <source>
        <dbReference type="Proteomes" id="UP001054945"/>
    </source>
</evidence>
<dbReference type="Proteomes" id="UP001054945">
    <property type="component" value="Unassembled WGS sequence"/>
</dbReference>
<dbReference type="Gene3D" id="2.60.40.60">
    <property type="entry name" value="Cadherins"/>
    <property type="match status" value="1"/>
</dbReference>
<reference evidence="3 4" key="1">
    <citation type="submission" date="2021-06" db="EMBL/GenBank/DDBJ databases">
        <title>Caerostris extrusa draft genome.</title>
        <authorList>
            <person name="Kono N."/>
            <person name="Arakawa K."/>
        </authorList>
    </citation>
    <scope>NUCLEOTIDE SEQUENCE [LARGE SCALE GENOMIC DNA]</scope>
</reference>
<gene>
    <name evidence="3" type="primary">FAT1_11</name>
    <name evidence="3" type="ORF">CEXT_248451</name>
</gene>
<accession>A0AAV4MD41</accession>
<evidence type="ECO:0000256" key="1">
    <source>
        <dbReference type="PROSITE-ProRule" id="PRU00043"/>
    </source>
</evidence>
<sequence>MTVLPSLGKHTTLPFCYCQPTKGVHVINVIATDMDSFSSIRYSIASGNIDKKFLINETMGDITVLDPMGLSRKYTLVVTASDGEFETSTKSCCQDTGKPAEWSAI</sequence>
<comment type="caution">
    <text evidence="3">The sequence shown here is derived from an EMBL/GenBank/DDBJ whole genome shotgun (WGS) entry which is preliminary data.</text>
</comment>